<evidence type="ECO:0000256" key="4">
    <source>
        <dbReference type="ARBA" id="ARBA00022832"/>
    </source>
</evidence>
<keyword evidence="6 8" id="KW-0443">Lipid metabolism</keyword>
<dbReference type="RefSeq" id="WP_328859036.1">
    <property type="nucleotide sequence ID" value="NZ_CP108021.1"/>
</dbReference>
<gene>
    <name evidence="8" type="primary">acpS</name>
    <name evidence="10" type="ORF">OG579_10195</name>
</gene>
<evidence type="ECO:0000256" key="1">
    <source>
        <dbReference type="ARBA" id="ARBA00022516"/>
    </source>
</evidence>
<dbReference type="GO" id="GO:0005737">
    <property type="term" value="C:cytoplasm"/>
    <property type="evidence" value="ECO:0007669"/>
    <property type="project" value="UniProtKB-SubCell"/>
</dbReference>
<reference evidence="10 11" key="1">
    <citation type="submission" date="2022-10" db="EMBL/GenBank/DDBJ databases">
        <title>The complete genomes of actinobacterial strains from the NBC collection.</title>
        <authorList>
            <person name="Joergensen T.S."/>
            <person name="Alvarez Arevalo M."/>
            <person name="Sterndorff E.B."/>
            <person name="Faurdal D."/>
            <person name="Vuksanovic O."/>
            <person name="Mourched A.-S."/>
            <person name="Charusanti P."/>
            <person name="Shaw S."/>
            <person name="Blin K."/>
            <person name="Weber T."/>
        </authorList>
    </citation>
    <scope>NUCLEOTIDE SEQUENCE [LARGE SCALE GENOMIC DNA]</scope>
    <source>
        <strain evidence="10 11">NBC_00319</strain>
    </source>
</reference>
<evidence type="ECO:0000256" key="2">
    <source>
        <dbReference type="ARBA" id="ARBA00022679"/>
    </source>
</evidence>
<keyword evidence="7 8" id="KW-0275">Fatty acid biosynthesis</keyword>
<dbReference type="KEGG" id="whr:OG579_10195"/>
<keyword evidence="8" id="KW-0963">Cytoplasm</keyword>
<evidence type="ECO:0000256" key="7">
    <source>
        <dbReference type="ARBA" id="ARBA00023160"/>
    </source>
</evidence>
<keyword evidence="4 8" id="KW-0276">Fatty acid metabolism</keyword>
<comment type="function">
    <text evidence="8">Transfers the 4'-phosphopantetheine moiety from coenzyme A to a Ser of acyl-carrier-protein.</text>
</comment>
<keyword evidence="1 8" id="KW-0444">Lipid biosynthesis</keyword>
<comment type="catalytic activity">
    <reaction evidence="8">
        <text>apo-[ACP] + CoA = holo-[ACP] + adenosine 3',5'-bisphosphate + H(+)</text>
        <dbReference type="Rhea" id="RHEA:12068"/>
        <dbReference type="Rhea" id="RHEA-COMP:9685"/>
        <dbReference type="Rhea" id="RHEA-COMP:9690"/>
        <dbReference type="ChEBI" id="CHEBI:15378"/>
        <dbReference type="ChEBI" id="CHEBI:29999"/>
        <dbReference type="ChEBI" id="CHEBI:57287"/>
        <dbReference type="ChEBI" id="CHEBI:58343"/>
        <dbReference type="ChEBI" id="CHEBI:64479"/>
        <dbReference type="EC" id="2.7.8.7"/>
    </reaction>
</comment>
<evidence type="ECO:0000256" key="8">
    <source>
        <dbReference type="HAMAP-Rule" id="MF_00101"/>
    </source>
</evidence>
<feature type="binding site" evidence="8">
    <location>
        <position position="8"/>
    </location>
    <ligand>
        <name>Mg(2+)</name>
        <dbReference type="ChEBI" id="CHEBI:18420"/>
    </ligand>
</feature>
<evidence type="ECO:0000256" key="5">
    <source>
        <dbReference type="ARBA" id="ARBA00022842"/>
    </source>
</evidence>
<dbReference type="NCBIfam" id="TIGR00556">
    <property type="entry name" value="pantethn_trn"/>
    <property type="match status" value="1"/>
</dbReference>
<keyword evidence="3 8" id="KW-0479">Metal-binding</keyword>
<comment type="cofactor">
    <cofactor evidence="8">
        <name>Mg(2+)</name>
        <dbReference type="ChEBI" id="CHEBI:18420"/>
    </cofactor>
</comment>
<accession>A0AAU4K847</accession>
<sequence length="121" mass="12742">MSHALGCDLVALSDIAESVEAFGERFLTRVFTAGELAAARGDTARLAARFAAKEAVIKALAVTDEATVPTEIEVVGAGVAPTLRLHGAMARRARSQRWGEIVVTLSHTDCHAMAVVLAEID</sequence>
<keyword evidence="5 8" id="KW-0460">Magnesium</keyword>
<keyword evidence="11" id="KW-1185">Reference proteome</keyword>
<evidence type="ECO:0000259" key="9">
    <source>
        <dbReference type="Pfam" id="PF01648"/>
    </source>
</evidence>
<dbReference type="Pfam" id="PF01648">
    <property type="entry name" value="ACPS"/>
    <property type="match status" value="1"/>
</dbReference>
<dbReference type="GO" id="GO:0006633">
    <property type="term" value="P:fatty acid biosynthetic process"/>
    <property type="evidence" value="ECO:0007669"/>
    <property type="project" value="UniProtKB-UniRule"/>
</dbReference>
<dbReference type="Proteomes" id="UP001432128">
    <property type="component" value="Chromosome"/>
</dbReference>
<dbReference type="InterPro" id="IPR002582">
    <property type="entry name" value="ACPS"/>
</dbReference>
<evidence type="ECO:0000313" key="10">
    <source>
        <dbReference type="EMBL" id="WUM22102.1"/>
    </source>
</evidence>
<comment type="subcellular location">
    <subcellularLocation>
        <location evidence="8">Cytoplasm</location>
    </subcellularLocation>
</comment>
<feature type="domain" description="4'-phosphopantetheinyl transferase" evidence="9">
    <location>
        <begin position="5"/>
        <end position="90"/>
    </location>
</feature>
<dbReference type="InterPro" id="IPR004568">
    <property type="entry name" value="Ppantetheine-prot_Trfase_dom"/>
</dbReference>
<dbReference type="SUPFAM" id="SSF56214">
    <property type="entry name" value="4'-phosphopantetheinyl transferase"/>
    <property type="match status" value="1"/>
</dbReference>
<evidence type="ECO:0000313" key="11">
    <source>
        <dbReference type="Proteomes" id="UP001432128"/>
    </source>
</evidence>
<name>A0AAU4K847_9NOCA</name>
<evidence type="ECO:0000256" key="3">
    <source>
        <dbReference type="ARBA" id="ARBA00022723"/>
    </source>
</evidence>
<dbReference type="EMBL" id="CP108021">
    <property type="protein sequence ID" value="WUM22102.1"/>
    <property type="molecule type" value="Genomic_DNA"/>
</dbReference>
<organism evidence="10 11">
    <name type="scientific">Williamsia herbipolensis</name>
    <dbReference type="NCBI Taxonomy" id="1603258"/>
    <lineage>
        <taxon>Bacteria</taxon>
        <taxon>Bacillati</taxon>
        <taxon>Actinomycetota</taxon>
        <taxon>Actinomycetes</taxon>
        <taxon>Mycobacteriales</taxon>
        <taxon>Nocardiaceae</taxon>
        <taxon>Williamsia</taxon>
    </lineage>
</organism>
<dbReference type="InterPro" id="IPR008278">
    <property type="entry name" value="4-PPantetheinyl_Trfase_dom"/>
</dbReference>
<evidence type="ECO:0000256" key="6">
    <source>
        <dbReference type="ARBA" id="ARBA00023098"/>
    </source>
</evidence>
<dbReference type="InterPro" id="IPR037143">
    <property type="entry name" value="4-PPantetheinyl_Trfase_dom_sf"/>
</dbReference>
<dbReference type="HAMAP" id="MF_00101">
    <property type="entry name" value="AcpS"/>
    <property type="match status" value="1"/>
</dbReference>
<protein>
    <recommendedName>
        <fullName evidence="8">Holo-[acyl-carrier-protein] synthase</fullName>
        <shortName evidence="8">Holo-ACP synthase</shortName>
        <ecNumber evidence="8">2.7.8.7</ecNumber>
    </recommendedName>
    <alternativeName>
        <fullName evidence="8">4'-phosphopantetheinyl transferase AcpS</fullName>
    </alternativeName>
</protein>
<dbReference type="AlphaFoldDB" id="A0AAU4K847"/>
<dbReference type="GO" id="GO:0000287">
    <property type="term" value="F:magnesium ion binding"/>
    <property type="evidence" value="ECO:0007669"/>
    <property type="project" value="UniProtKB-UniRule"/>
</dbReference>
<comment type="similarity">
    <text evidence="8">Belongs to the P-Pant transferase superfamily. AcpS family.</text>
</comment>
<proteinExistence type="inferred from homology"/>
<dbReference type="Gene3D" id="3.90.470.20">
    <property type="entry name" value="4'-phosphopantetheinyl transferase domain"/>
    <property type="match status" value="1"/>
</dbReference>
<dbReference type="GO" id="GO:0008897">
    <property type="term" value="F:holo-[acyl-carrier-protein] synthase activity"/>
    <property type="evidence" value="ECO:0007669"/>
    <property type="project" value="UniProtKB-UniRule"/>
</dbReference>
<dbReference type="EC" id="2.7.8.7" evidence="8"/>
<feature type="binding site" evidence="8">
    <location>
        <position position="54"/>
    </location>
    <ligand>
        <name>Mg(2+)</name>
        <dbReference type="ChEBI" id="CHEBI:18420"/>
    </ligand>
</feature>
<keyword evidence="2 8" id="KW-0808">Transferase</keyword>